<dbReference type="EMBL" id="WITC01000055">
    <property type="protein sequence ID" value="MQX15779.1"/>
    <property type="molecule type" value="Genomic_DNA"/>
</dbReference>
<evidence type="ECO:0000313" key="2">
    <source>
        <dbReference type="Proteomes" id="UP000439983"/>
    </source>
</evidence>
<keyword evidence="2" id="KW-1185">Reference proteome</keyword>
<reference evidence="1 2" key="1">
    <citation type="journal article" date="2013" name="Genome Biol.">
        <title>Comparative genomics of the core and accessory genomes of 48 Sinorhizobium strains comprising five genospecies.</title>
        <authorList>
            <person name="Sugawara M."/>
            <person name="Epstein B."/>
            <person name="Badgley B.D."/>
            <person name="Unno T."/>
            <person name="Xu L."/>
            <person name="Reese J."/>
            <person name="Gyaneshwar P."/>
            <person name="Denny R."/>
            <person name="Mudge J."/>
            <person name="Bharti A.K."/>
            <person name="Farmer A.D."/>
            <person name="May G.D."/>
            <person name="Woodward J.E."/>
            <person name="Medigue C."/>
            <person name="Vallenet D."/>
            <person name="Lajus A."/>
            <person name="Rouy Z."/>
            <person name="Martinez-Vaz B."/>
            <person name="Tiffin P."/>
            <person name="Young N.D."/>
            <person name="Sadowsky M.J."/>
        </authorList>
    </citation>
    <scope>NUCLEOTIDE SEQUENCE [LARGE SCALE GENOMIC DNA]</scope>
    <source>
        <strain evidence="1 2">USDA4894</strain>
    </source>
</reference>
<dbReference type="RefSeq" id="WP_210305422.1">
    <property type="nucleotide sequence ID" value="NZ_JACIGA010000024.1"/>
</dbReference>
<protein>
    <submittedName>
        <fullName evidence="1">Uncharacterized protein</fullName>
    </submittedName>
</protein>
<proteinExistence type="predicted"/>
<gene>
    <name evidence="1" type="ORF">GHK62_13710</name>
</gene>
<dbReference type="AlphaFoldDB" id="A0A6N7LEY9"/>
<accession>A0A6N7LEY9</accession>
<sequence length="218" mass="23894">MADLLVVVDDFNRRRAALVQAKMAARKGTVQISGTKNKAQLDLFTRWPVFDFEETIYGLKGLDLHRGGRGLTSGMYGIIDRHWSNPPRHPSWKQMVPASVPGSVGAAPSLGRFIVRMIFGTAGRDATPGSAARDWVQIVDALMSVTYTKYFHDRPSLGPPAFPRGNTTAAFFLQGQAKSIYTFTDGGLAVDTEPEIIRLEREPEIGALSLLHIIKSPA</sequence>
<name>A0A6N7LEY9_SINTE</name>
<organism evidence="1 2">
    <name type="scientific">Sinorhizobium terangae</name>
    <dbReference type="NCBI Taxonomy" id="110322"/>
    <lineage>
        <taxon>Bacteria</taxon>
        <taxon>Pseudomonadati</taxon>
        <taxon>Pseudomonadota</taxon>
        <taxon>Alphaproteobacteria</taxon>
        <taxon>Hyphomicrobiales</taxon>
        <taxon>Rhizobiaceae</taxon>
        <taxon>Sinorhizobium/Ensifer group</taxon>
        <taxon>Sinorhizobium</taxon>
    </lineage>
</organism>
<comment type="caution">
    <text evidence="1">The sequence shown here is derived from an EMBL/GenBank/DDBJ whole genome shotgun (WGS) entry which is preliminary data.</text>
</comment>
<dbReference type="Proteomes" id="UP000439983">
    <property type="component" value="Unassembled WGS sequence"/>
</dbReference>
<evidence type="ECO:0000313" key="1">
    <source>
        <dbReference type="EMBL" id="MQX15779.1"/>
    </source>
</evidence>